<sequence length="75" mass="7840">MFWGNQDFSELVQPEGFLIDTRQANAVGIVKGIDEGCNQEGDAVGAAVPCGTNAGDEGIVYLVRSHNQADAPFGA</sequence>
<evidence type="ECO:0000313" key="1">
    <source>
        <dbReference type="EMBL" id="CAH0477421.1"/>
    </source>
</evidence>
<protein>
    <submittedName>
        <fullName evidence="1">Uncharacterized protein</fullName>
    </submittedName>
</protein>
<comment type="caution">
    <text evidence="1">The sequence shown here is derived from an EMBL/GenBank/DDBJ whole genome shotgun (WGS) entry which is preliminary data.</text>
</comment>
<name>A0AAU9L0Q0_9STRA</name>
<evidence type="ECO:0000313" key="3">
    <source>
        <dbReference type="Proteomes" id="UP001158986"/>
    </source>
</evidence>
<keyword evidence="3" id="KW-1185">Reference proteome</keyword>
<dbReference type="AlphaFoldDB" id="A0AAU9L0Q0"/>
<accession>A0AAU9L0Q0</accession>
<reference evidence="1 3" key="1">
    <citation type="submission" date="2021-11" db="EMBL/GenBank/DDBJ databases">
        <authorList>
            <person name="Islam A."/>
            <person name="Islam S."/>
            <person name="Flora M.S."/>
            <person name="Rahman M."/>
            <person name="Ziaur R.M."/>
            <person name="Epstein J.H."/>
            <person name="Hassan M."/>
            <person name="Klassen M."/>
            <person name="Woodard K."/>
            <person name="Webb A."/>
            <person name="Webby R.J."/>
            <person name="El Zowalaty M.E."/>
        </authorList>
    </citation>
    <scope>NUCLEOTIDE SEQUENCE</scope>
    <source>
        <strain evidence="2">Pbs1</strain>
        <strain evidence="1">Pbs3</strain>
    </source>
</reference>
<proteinExistence type="predicted"/>
<dbReference type="EMBL" id="CAKKTJ010000168">
    <property type="protein sequence ID" value="CAH0477421.1"/>
    <property type="molecule type" value="Genomic_DNA"/>
</dbReference>
<evidence type="ECO:0000313" key="4">
    <source>
        <dbReference type="Proteomes" id="UP001160483"/>
    </source>
</evidence>
<dbReference type="Proteomes" id="UP001160483">
    <property type="component" value="Unassembled WGS sequence"/>
</dbReference>
<dbReference type="EMBL" id="CAKLCB010000109">
    <property type="protein sequence ID" value="CAH0515340.1"/>
    <property type="molecule type" value="Genomic_DNA"/>
</dbReference>
<organism evidence="1 4">
    <name type="scientific">Peronospora belbahrii</name>
    <dbReference type="NCBI Taxonomy" id="622444"/>
    <lineage>
        <taxon>Eukaryota</taxon>
        <taxon>Sar</taxon>
        <taxon>Stramenopiles</taxon>
        <taxon>Oomycota</taxon>
        <taxon>Peronosporomycetes</taxon>
        <taxon>Peronosporales</taxon>
        <taxon>Peronosporaceae</taxon>
        <taxon>Peronospora</taxon>
    </lineage>
</organism>
<gene>
    <name evidence="2" type="ORF">PBS001_LOCUS2053</name>
    <name evidence="1" type="ORF">PBS003_LOCUS4170</name>
</gene>
<evidence type="ECO:0000313" key="2">
    <source>
        <dbReference type="EMBL" id="CAH0515340.1"/>
    </source>
</evidence>
<dbReference type="Proteomes" id="UP001158986">
    <property type="component" value="Unassembled WGS sequence"/>
</dbReference>